<dbReference type="PANTHER" id="PTHR11142">
    <property type="entry name" value="PSEUDOURIDYLATE SYNTHASE"/>
    <property type="match status" value="1"/>
</dbReference>
<reference evidence="9 10" key="1">
    <citation type="submission" date="2016-10" db="EMBL/GenBank/DDBJ databases">
        <authorList>
            <person name="de Groot N.N."/>
        </authorList>
    </citation>
    <scope>NUCLEOTIDE SEQUENCE [LARGE SCALE GENOMIC DNA]</scope>
    <source>
        <strain evidence="9 10">AR40</strain>
    </source>
</reference>
<dbReference type="Pfam" id="PF01416">
    <property type="entry name" value="PseudoU_synth_1"/>
    <property type="match status" value="2"/>
</dbReference>
<dbReference type="Gene3D" id="3.30.70.660">
    <property type="entry name" value="Pseudouridine synthase I, catalytic domain, C-terminal subdomain"/>
    <property type="match status" value="1"/>
</dbReference>
<organism evidence="9 10">
    <name type="scientific">Butyrivibrio fibrisolvens</name>
    <dbReference type="NCBI Taxonomy" id="831"/>
    <lineage>
        <taxon>Bacteria</taxon>
        <taxon>Bacillati</taxon>
        <taxon>Bacillota</taxon>
        <taxon>Clostridia</taxon>
        <taxon>Lachnospirales</taxon>
        <taxon>Lachnospiraceae</taxon>
        <taxon>Butyrivibrio</taxon>
    </lineage>
</organism>
<dbReference type="GO" id="GO:0031119">
    <property type="term" value="P:tRNA pseudouridine synthesis"/>
    <property type="evidence" value="ECO:0007669"/>
    <property type="project" value="UniProtKB-UniRule"/>
</dbReference>
<dbReference type="InterPro" id="IPR020103">
    <property type="entry name" value="PsdUridine_synth_cat_dom_sf"/>
</dbReference>
<evidence type="ECO:0000256" key="1">
    <source>
        <dbReference type="ARBA" id="ARBA00009375"/>
    </source>
</evidence>
<dbReference type="CDD" id="cd02570">
    <property type="entry name" value="PseudoU_synth_EcTruA"/>
    <property type="match status" value="1"/>
</dbReference>
<evidence type="ECO:0000256" key="3">
    <source>
        <dbReference type="ARBA" id="ARBA00023235"/>
    </source>
</evidence>
<dbReference type="EC" id="5.4.99.12" evidence="4"/>
<evidence type="ECO:0000259" key="8">
    <source>
        <dbReference type="Pfam" id="PF01416"/>
    </source>
</evidence>
<evidence type="ECO:0000256" key="6">
    <source>
        <dbReference type="PIRSR" id="PIRSR001430-2"/>
    </source>
</evidence>
<dbReference type="InterPro" id="IPR020094">
    <property type="entry name" value="TruA/RsuA/RluB/E/F_N"/>
</dbReference>
<evidence type="ECO:0000256" key="7">
    <source>
        <dbReference type="RuleBase" id="RU003792"/>
    </source>
</evidence>
<feature type="binding site" evidence="4 6">
    <location>
        <position position="110"/>
    </location>
    <ligand>
        <name>substrate</name>
    </ligand>
</feature>
<dbReference type="GO" id="GO:0160147">
    <property type="term" value="F:tRNA pseudouridine(38-40) synthase activity"/>
    <property type="evidence" value="ECO:0007669"/>
    <property type="project" value="UniProtKB-EC"/>
</dbReference>
<dbReference type="InterPro" id="IPR020097">
    <property type="entry name" value="PsdUridine_synth_TruA_a/b_dom"/>
</dbReference>
<comment type="similarity">
    <text evidence="1 4 7">Belongs to the tRNA pseudouridine synthase TruA family.</text>
</comment>
<protein>
    <recommendedName>
        <fullName evidence="4">tRNA pseudouridine synthase A</fullName>
        <ecNumber evidence="4">5.4.99.12</ecNumber>
    </recommendedName>
    <alternativeName>
        <fullName evidence="4">tRNA pseudouridine(38-40) synthase</fullName>
    </alternativeName>
    <alternativeName>
        <fullName evidence="4">tRNA pseudouridylate synthase I</fullName>
    </alternativeName>
    <alternativeName>
        <fullName evidence="4">tRNA-uridine isomerase I</fullName>
    </alternativeName>
</protein>
<evidence type="ECO:0000313" key="9">
    <source>
        <dbReference type="EMBL" id="SES33665.1"/>
    </source>
</evidence>
<dbReference type="NCBIfam" id="TIGR00071">
    <property type="entry name" value="hisT_truA"/>
    <property type="match status" value="1"/>
</dbReference>
<evidence type="ECO:0000256" key="5">
    <source>
        <dbReference type="PIRSR" id="PIRSR001430-1"/>
    </source>
</evidence>
<evidence type="ECO:0000256" key="2">
    <source>
        <dbReference type="ARBA" id="ARBA00022694"/>
    </source>
</evidence>
<dbReference type="InterPro" id="IPR001406">
    <property type="entry name" value="PsdUridine_synth_TruA"/>
</dbReference>
<proteinExistence type="inferred from homology"/>
<evidence type="ECO:0000256" key="4">
    <source>
        <dbReference type="HAMAP-Rule" id="MF_00171"/>
    </source>
</evidence>
<comment type="subunit">
    <text evidence="4">Homodimer.</text>
</comment>
<dbReference type="Proteomes" id="UP000182584">
    <property type="component" value="Unassembled WGS sequence"/>
</dbReference>
<dbReference type="GO" id="GO:0003723">
    <property type="term" value="F:RNA binding"/>
    <property type="evidence" value="ECO:0007669"/>
    <property type="project" value="InterPro"/>
</dbReference>
<comment type="caution">
    <text evidence="4">Lacks conserved residue(s) required for the propagation of feature annotation.</text>
</comment>
<evidence type="ECO:0000313" key="10">
    <source>
        <dbReference type="Proteomes" id="UP000182584"/>
    </source>
</evidence>
<dbReference type="EMBL" id="FOGJ01000030">
    <property type="protein sequence ID" value="SES33665.1"/>
    <property type="molecule type" value="Genomic_DNA"/>
</dbReference>
<dbReference type="eggNOG" id="COG0101">
    <property type="taxonomic scope" value="Bacteria"/>
</dbReference>
<dbReference type="SUPFAM" id="SSF55120">
    <property type="entry name" value="Pseudouridine synthase"/>
    <property type="match status" value="1"/>
</dbReference>
<feature type="domain" description="Pseudouridine synthase I TruA alpha/beta" evidence="8">
    <location>
        <begin position="143"/>
        <end position="245"/>
    </location>
</feature>
<dbReference type="AlphaFoldDB" id="A0A1H9WIG1"/>
<feature type="active site" description="Nucleophile" evidence="4 5">
    <location>
        <position position="52"/>
    </location>
</feature>
<dbReference type="PANTHER" id="PTHR11142:SF0">
    <property type="entry name" value="TRNA PSEUDOURIDINE SYNTHASE-LIKE 1"/>
    <property type="match status" value="1"/>
</dbReference>
<comment type="function">
    <text evidence="4">Formation of pseudouridine at positions 38, 39 and 40 in the anticodon stem and loop of transfer RNAs.</text>
</comment>
<comment type="catalytic activity">
    <reaction evidence="4 7">
        <text>uridine(38/39/40) in tRNA = pseudouridine(38/39/40) in tRNA</text>
        <dbReference type="Rhea" id="RHEA:22376"/>
        <dbReference type="Rhea" id="RHEA-COMP:10085"/>
        <dbReference type="Rhea" id="RHEA-COMP:10087"/>
        <dbReference type="ChEBI" id="CHEBI:65314"/>
        <dbReference type="ChEBI" id="CHEBI:65315"/>
        <dbReference type="EC" id="5.4.99.12"/>
    </reaction>
</comment>
<dbReference type="PIRSF" id="PIRSF001430">
    <property type="entry name" value="tRNA_psdUrid_synth"/>
    <property type="match status" value="1"/>
</dbReference>
<dbReference type="InterPro" id="IPR020095">
    <property type="entry name" value="PsdUridine_synth_TruA_C"/>
</dbReference>
<accession>A0A1H9WIG1</accession>
<name>A0A1H9WIG1_BUTFI</name>
<dbReference type="HAMAP" id="MF_00171">
    <property type="entry name" value="TruA"/>
    <property type="match status" value="1"/>
</dbReference>
<gene>
    <name evidence="4" type="primary">truA</name>
    <name evidence="9" type="ORF">SAMN04487884_13063</name>
</gene>
<keyword evidence="3 4" id="KW-0413">Isomerase</keyword>
<keyword evidence="2 4" id="KW-0819">tRNA processing</keyword>
<sequence>MPRVLLITAYDGTGYNGSAYQPEAVTIEGVLKKAIKGLTGHEPELIGASRTDAGVHACGNLFVFDTQASIPPDKFSYALNSMLPDDIRIMKSMEVDPSFHPRHCNSVKTYQYRIWNDDVMLPVKRYYAWHCSFNLDIEKMQQAAEYLVGTHDFTSFCNTATQTPDHVRTVISVNVFREGKEVVIEVKGKGFLYNMVRIMAGTLAMIGRGKGSPEDIQAMIEARNRSAAGPTAPANGLCLMKYEFPDKEVVI</sequence>
<feature type="domain" description="Pseudouridine synthase I TruA alpha/beta" evidence="8">
    <location>
        <begin position="8"/>
        <end position="101"/>
    </location>
</feature>
<dbReference type="Gene3D" id="3.30.70.580">
    <property type="entry name" value="Pseudouridine synthase I, catalytic domain, N-terminal subdomain"/>
    <property type="match status" value="1"/>
</dbReference>
<dbReference type="OrthoDB" id="9811823at2"/>
<dbReference type="RefSeq" id="WP_022754347.1">
    <property type="nucleotide sequence ID" value="NZ_CP065800.1"/>
</dbReference>